<feature type="binding site" evidence="7">
    <location>
        <position position="68"/>
    </location>
    <ligand>
        <name>3-phosphoshikimate</name>
        <dbReference type="ChEBI" id="CHEBI:145989"/>
    </ligand>
</feature>
<feature type="binding site" evidence="7">
    <location>
        <position position="73"/>
    </location>
    <ligand>
        <name>3-phosphoshikimate</name>
        <dbReference type="ChEBI" id="CHEBI:145989"/>
    </ligand>
</feature>
<dbReference type="InterPro" id="IPR036968">
    <property type="entry name" value="Enolpyruvate_Tfrase_sf"/>
</dbReference>
<comment type="similarity">
    <text evidence="2 7">Belongs to the EPSP synthase family.</text>
</comment>
<protein>
    <recommendedName>
        <fullName evidence="7">3-phosphoshikimate 1-carboxyvinyltransferase</fullName>
        <ecNumber evidence="7">2.5.1.19</ecNumber>
    </recommendedName>
    <alternativeName>
        <fullName evidence="7">5-enolpyruvylshikimate-3-phosphate synthase</fullName>
        <shortName evidence="7">EPSP synthase</shortName>
        <shortName evidence="7">EPSPS</shortName>
    </alternativeName>
</protein>
<evidence type="ECO:0000259" key="8">
    <source>
        <dbReference type="Pfam" id="PF00275"/>
    </source>
</evidence>
<dbReference type="PIRSF" id="PIRSF000505">
    <property type="entry name" value="EPSPS"/>
    <property type="match status" value="1"/>
</dbReference>
<comment type="function">
    <text evidence="7">Catalyzes the transfer of the enolpyruvyl moiety of phosphoenolpyruvate (PEP) to the 5-hydroxyl of shikimate-3-phosphate (S3P) to produce enolpyruvyl shikimate-3-phosphate and inorganic phosphate.</text>
</comment>
<dbReference type="PROSITE" id="PS00885">
    <property type="entry name" value="EPSP_SYNTHASE_2"/>
    <property type="match status" value="1"/>
</dbReference>
<feature type="binding site" evidence="7">
    <location>
        <position position="191"/>
    </location>
    <ligand>
        <name>3-phosphoshikimate</name>
        <dbReference type="ChEBI" id="CHEBI:145989"/>
    </ligand>
</feature>
<feature type="binding site" evidence="7">
    <location>
        <position position="192"/>
    </location>
    <ligand>
        <name>3-phosphoshikimate</name>
        <dbReference type="ChEBI" id="CHEBI:145989"/>
    </ligand>
</feature>
<dbReference type="EMBL" id="AGEK01000036">
    <property type="protein sequence ID" value="EHO67851.1"/>
    <property type="molecule type" value="Genomic_DNA"/>
</dbReference>
<dbReference type="HAMAP" id="MF_00210">
    <property type="entry name" value="EPSP_synth"/>
    <property type="match status" value="1"/>
</dbReference>
<dbReference type="CDD" id="cd01556">
    <property type="entry name" value="EPSP_synthase"/>
    <property type="match status" value="1"/>
</dbReference>
<feature type="binding site" evidence="7">
    <location>
        <position position="190"/>
    </location>
    <ligand>
        <name>3-phosphoshikimate</name>
        <dbReference type="ChEBI" id="CHEBI:145989"/>
    </ligand>
</feature>
<feature type="domain" description="Enolpyruvate transferase" evidence="8">
    <location>
        <begin position="53"/>
        <end position="107"/>
    </location>
</feature>
<reference evidence="9 10" key="1">
    <citation type="submission" date="2011-12" db="EMBL/GenBank/DDBJ databases">
        <title>The Genome Sequence of Prevotella maculosa OT 289.</title>
        <authorList>
            <consortium name="The Broad Institute Genome Sequencing Platform"/>
            <person name="Earl A."/>
            <person name="Ward D."/>
            <person name="Feldgarden M."/>
            <person name="Gevers D."/>
            <person name="Izard J."/>
            <person name="Blanton J.M."/>
            <person name="Mathney J."/>
            <person name="Tanner A.C."/>
            <person name="Dewhirst F.E."/>
            <person name="Young S.K."/>
            <person name="Zeng Q."/>
            <person name="Gargeya S."/>
            <person name="Fitzgerald M."/>
            <person name="Haas B."/>
            <person name="Abouelleil A."/>
            <person name="Alvarado L."/>
            <person name="Arachchi H.M."/>
            <person name="Berlin A."/>
            <person name="Chapman S.B."/>
            <person name="Gearin G."/>
            <person name="Goldberg J."/>
            <person name="Griggs A."/>
            <person name="Gujja S."/>
            <person name="Hansen M."/>
            <person name="Heiman D."/>
            <person name="Howarth C."/>
            <person name="Larimer J."/>
            <person name="Lui A."/>
            <person name="MacDonald P.J.P."/>
            <person name="McCowen C."/>
            <person name="Montmayeur A."/>
            <person name="Murphy C."/>
            <person name="Neiman D."/>
            <person name="Pearson M."/>
            <person name="Priest M."/>
            <person name="Roberts A."/>
            <person name="Saif S."/>
            <person name="Shea T."/>
            <person name="Sisk P."/>
            <person name="Stolte C."/>
            <person name="Sykes S."/>
            <person name="Wortman J."/>
            <person name="Nusbaum C."/>
            <person name="Birren B."/>
        </authorList>
    </citation>
    <scope>NUCLEOTIDE SEQUENCE [LARGE SCALE GENOMIC DNA]</scope>
    <source>
        <strain evidence="9 10">OT 289</strain>
    </source>
</reference>
<feature type="binding site" evidence="7">
    <location>
        <position position="116"/>
    </location>
    <ligand>
        <name>phosphoenolpyruvate</name>
        <dbReference type="ChEBI" id="CHEBI:58702"/>
    </ligand>
</feature>
<keyword evidence="7" id="KW-0963">Cytoplasm</keyword>
<comment type="caution">
    <text evidence="9">The sequence shown here is derived from an EMBL/GenBank/DDBJ whole genome shotgun (WGS) entry which is preliminary data.</text>
</comment>
<dbReference type="HOGENOM" id="CLU_024321_0_0_10"/>
<feature type="binding site" evidence="7">
    <location>
        <position position="418"/>
    </location>
    <ligand>
        <name>phosphoenolpyruvate</name>
        <dbReference type="ChEBI" id="CHEBI:58702"/>
    </ligand>
</feature>
<keyword evidence="3 7" id="KW-0028">Amino-acid biosynthesis</keyword>
<dbReference type="STRING" id="999422.HMPREF9944_02148"/>
<dbReference type="GO" id="GO:0008652">
    <property type="term" value="P:amino acid biosynthetic process"/>
    <property type="evidence" value="ECO:0007669"/>
    <property type="project" value="UniProtKB-KW"/>
</dbReference>
<dbReference type="GO" id="GO:0009423">
    <property type="term" value="P:chorismate biosynthetic process"/>
    <property type="evidence" value="ECO:0007669"/>
    <property type="project" value="UniProtKB-UniRule"/>
</dbReference>
<dbReference type="GO" id="GO:0003866">
    <property type="term" value="F:3-phosphoshikimate 1-carboxyvinyltransferase activity"/>
    <property type="evidence" value="ECO:0007669"/>
    <property type="project" value="UniProtKB-UniRule"/>
</dbReference>
<dbReference type="InterPro" id="IPR013792">
    <property type="entry name" value="RNA3'P_cycl/enolpyr_Trfase_a/b"/>
</dbReference>
<dbReference type="PATRIC" id="fig|999422.3.peg.2259"/>
<accession>H1HPQ4</accession>
<dbReference type="Gene3D" id="3.65.10.10">
    <property type="entry name" value="Enolpyruvate transferase domain"/>
    <property type="match status" value="3"/>
</dbReference>
<keyword evidence="5 7" id="KW-0057">Aromatic amino acid biosynthesis</keyword>
<evidence type="ECO:0000256" key="4">
    <source>
        <dbReference type="ARBA" id="ARBA00022679"/>
    </source>
</evidence>
<comment type="caution">
    <text evidence="7">Lacks conserved residue(s) required for the propagation of feature annotation.</text>
</comment>
<dbReference type="PANTHER" id="PTHR21090:SF5">
    <property type="entry name" value="PENTAFUNCTIONAL AROM POLYPEPTIDE"/>
    <property type="match status" value="1"/>
</dbReference>
<feature type="binding site" evidence="7">
    <location>
        <position position="192"/>
    </location>
    <ligand>
        <name>phosphoenolpyruvate</name>
        <dbReference type="ChEBI" id="CHEBI:58702"/>
    </ligand>
</feature>
<feature type="binding site" evidence="7">
    <location>
        <position position="68"/>
    </location>
    <ligand>
        <name>phosphoenolpyruvate</name>
        <dbReference type="ChEBI" id="CHEBI:58702"/>
    </ligand>
</feature>
<sequence>MSHASSKMAEIEERQTVGYDDYHALLLGFPFFVCTFASCTNQGIIRNMTYTIEGPHHIDTTIELPAGKSISNRALIIHALAGQQVMPLNLSDCDDTEVIVEALEKMPETINVKAAGTAMRFMTAYLSVGEGEHVITGTERMKHRPIGVLVDALRYLGADIRYEGEEGYSPLRIRGRKLEGGRLEMPGNVSSQFISALLLIAPTLSNGLELKLTDTIISRPYIDLTLCMMRDFGAVAEWSDVDIINVMAKPYVARPYVIESDWSAASYWYEIMALSDDAEATVRLTGLMDGSRQGDSVVKYIFSLLGVKTTFETTEPGVPTTVTLHRRPCMLPRLEYDFTGAPDLAQTLVVCCALMGIKFHFKGLASLKIKETDRIEALKTELRKLGYMIHDANDSELYWDGERCEPTGEPIDTHEDHRMAMAFAPAALKLPGLRVNNPEVVSKSYPDFWRDLRQAGFTL</sequence>
<feature type="binding site" evidence="7">
    <location>
        <position position="374"/>
    </location>
    <ligand>
        <name>phosphoenolpyruvate</name>
        <dbReference type="ChEBI" id="CHEBI:58702"/>
    </ligand>
</feature>
<dbReference type="PANTHER" id="PTHR21090">
    <property type="entry name" value="AROM/DEHYDROQUINATE SYNTHASE"/>
    <property type="match status" value="1"/>
</dbReference>
<proteinExistence type="inferred from homology"/>
<comment type="subcellular location">
    <subcellularLocation>
        <location evidence="7">Cytoplasm</location>
    </subcellularLocation>
</comment>
<dbReference type="Proteomes" id="UP000003167">
    <property type="component" value="Unassembled WGS sequence"/>
</dbReference>
<feature type="binding site" evidence="7">
    <location>
        <position position="343"/>
    </location>
    <ligand>
        <name>3-phosphoshikimate</name>
        <dbReference type="ChEBI" id="CHEBI:145989"/>
    </ligand>
</feature>
<feature type="binding site" evidence="7">
    <location>
        <position position="144"/>
    </location>
    <ligand>
        <name>phosphoenolpyruvate</name>
        <dbReference type="ChEBI" id="CHEBI:58702"/>
    </ligand>
</feature>
<name>H1HPQ4_9BACT</name>
<dbReference type="UniPathway" id="UPA00053">
    <property type="reaction ID" value="UER00089"/>
</dbReference>
<feature type="binding site" evidence="7">
    <location>
        <position position="443"/>
    </location>
    <ligand>
        <name>phosphoenolpyruvate</name>
        <dbReference type="ChEBI" id="CHEBI:58702"/>
    </ligand>
</feature>
<feature type="active site" description="Proton acceptor" evidence="7">
    <location>
        <position position="343"/>
    </location>
</feature>
<dbReference type="AlphaFoldDB" id="H1HPQ4"/>
<evidence type="ECO:0000256" key="3">
    <source>
        <dbReference type="ARBA" id="ARBA00022605"/>
    </source>
</evidence>
<comment type="catalytic activity">
    <reaction evidence="6">
        <text>3-phosphoshikimate + phosphoenolpyruvate = 5-O-(1-carboxyvinyl)-3-phosphoshikimate + phosphate</text>
        <dbReference type="Rhea" id="RHEA:21256"/>
        <dbReference type="ChEBI" id="CHEBI:43474"/>
        <dbReference type="ChEBI" id="CHEBI:57701"/>
        <dbReference type="ChEBI" id="CHEBI:58702"/>
        <dbReference type="ChEBI" id="CHEBI:145989"/>
        <dbReference type="EC" id="2.5.1.19"/>
    </reaction>
    <physiologicalReaction direction="left-to-right" evidence="6">
        <dbReference type="Rhea" id="RHEA:21257"/>
    </physiologicalReaction>
</comment>
<dbReference type="SUPFAM" id="SSF55205">
    <property type="entry name" value="EPT/RTPC-like"/>
    <property type="match status" value="1"/>
</dbReference>
<comment type="pathway">
    <text evidence="1 7">Metabolic intermediate biosynthesis; chorismate biosynthesis; chorismate from D-erythrose 4-phosphate and phosphoenolpyruvate: step 6/7.</text>
</comment>
<dbReference type="InterPro" id="IPR001986">
    <property type="entry name" value="Enolpyruvate_Tfrase_dom"/>
</dbReference>
<feature type="binding site" evidence="7">
    <location>
        <position position="218"/>
    </location>
    <ligand>
        <name>3-phosphoshikimate</name>
        <dbReference type="ChEBI" id="CHEBI:145989"/>
    </ligand>
</feature>
<comment type="subunit">
    <text evidence="7">Monomer.</text>
</comment>
<dbReference type="GO" id="GO:0005737">
    <property type="term" value="C:cytoplasm"/>
    <property type="evidence" value="ECO:0007669"/>
    <property type="project" value="UniProtKB-SubCell"/>
</dbReference>
<evidence type="ECO:0000256" key="5">
    <source>
        <dbReference type="ARBA" id="ARBA00023141"/>
    </source>
</evidence>
<dbReference type="EC" id="2.5.1.19" evidence="7"/>
<dbReference type="GO" id="GO:0009073">
    <property type="term" value="P:aromatic amino acid family biosynthetic process"/>
    <property type="evidence" value="ECO:0007669"/>
    <property type="project" value="UniProtKB-KW"/>
</dbReference>
<gene>
    <name evidence="7" type="primary">aroA</name>
    <name evidence="9" type="ORF">HMPREF9944_02148</name>
</gene>
<dbReference type="InterPro" id="IPR006264">
    <property type="entry name" value="EPSP_synthase"/>
</dbReference>
<dbReference type="Pfam" id="PF00275">
    <property type="entry name" value="EPSP_synthase"/>
    <property type="match status" value="2"/>
</dbReference>
<dbReference type="InterPro" id="IPR023193">
    <property type="entry name" value="EPSP_synthase_CS"/>
</dbReference>
<evidence type="ECO:0000256" key="1">
    <source>
        <dbReference type="ARBA" id="ARBA00004811"/>
    </source>
</evidence>
<feature type="binding site" evidence="7">
    <location>
        <position position="69"/>
    </location>
    <ligand>
        <name>3-phosphoshikimate</name>
        <dbReference type="ChEBI" id="CHEBI:145989"/>
    </ligand>
</feature>
<keyword evidence="4 7" id="KW-0808">Transferase</keyword>
<feature type="binding site" evidence="7">
    <location>
        <position position="370"/>
    </location>
    <ligand>
        <name>3-phosphoshikimate</name>
        <dbReference type="ChEBI" id="CHEBI:145989"/>
    </ligand>
</feature>
<evidence type="ECO:0000313" key="10">
    <source>
        <dbReference type="Proteomes" id="UP000003167"/>
    </source>
</evidence>
<evidence type="ECO:0000256" key="2">
    <source>
        <dbReference type="ARBA" id="ARBA00009948"/>
    </source>
</evidence>
<evidence type="ECO:0000256" key="7">
    <source>
        <dbReference type="HAMAP-Rule" id="MF_00210"/>
    </source>
</evidence>
<keyword evidence="10" id="KW-1185">Reference proteome</keyword>
<evidence type="ECO:0000256" key="6">
    <source>
        <dbReference type="ARBA" id="ARBA00044633"/>
    </source>
</evidence>
<organism evidence="9 10">
    <name type="scientific">Segatella maculosa OT 289</name>
    <dbReference type="NCBI Taxonomy" id="999422"/>
    <lineage>
        <taxon>Bacteria</taxon>
        <taxon>Pseudomonadati</taxon>
        <taxon>Bacteroidota</taxon>
        <taxon>Bacteroidia</taxon>
        <taxon>Bacteroidales</taxon>
        <taxon>Prevotellaceae</taxon>
        <taxon>Segatella</taxon>
    </lineage>
</organism>
<feature type="domain" description="Enolpyruvate transferase" evidence="8">
    <location>
        <begin position="109"/>
        <end position="452"/>
    </location>
</feature>
<evidence type="ECO:0000313" key="9">
    <source>
        <dbReference type="EMBL" id="EHO67851.1"/>
    </source>
</evidence>